<comment type="caution">
    <text evidence="1">The sequence shown here is derived from an EMBL/GenBank/DDBJ whole genome shotgun (WGS) entry which is preliminary data.</text>
</comment>
<accession>A0A1N7SA73</accession>
<dbReference type="EMBL" id="CYGY02000039">
    <property type="protein sequence ID" value="SIT44284.1"/>
    <property type="molecule type" value="Genomic_DNA"/>
</dbReference>
<reference evidence="1" key="1">
    <citation type="submission" date="2016-12" db="EMBL/GenBank/DDBJ databases">
        <authorList>
            <person name="Moulin L."/>
        </authorList>
    </citation>
    <scope>NUCLEOTIDE SEQUENCE [LARGE SCALE GENOMIC DNA]</scope>
    <source>
        <strain evidence="1">STM 7183</strain>
    </source>
</reference>
<organism evidence="1 2">
    <name type="scientific">Paraburkholderia piptadeniae</name>
    <dbReference type="NCBI Taxonomy" id="1701573"/>
    <lineage>
        <taxon>Bacteria</taxon>
        <taxon>Pseudomonadati</taxon>
        <taxon>Pseudomonadota</taxon>
        <taxon>Betaproteobacteria</taxon>
        <taxon>Burkholderiales</taxon>
        <taxon>Burkholderiaceae</taxon>
        <taxon>Paraburkholderia</taxon>
    </lineage>
</organism>
<sequence>MALQIRRTEEVSDRTDADWARGRVGCRWRERALACSRVESRGQPCRPARHPASSCVKESVLSRLQRGLRSRVQKTAENDTCERDVDNVRDYPELEINIFGSARIKNHSLFFQRIGEFFRNKFPYRLRNIVADGNKKAGRTSGITQAR</sequence>
<protein>
    <submittedName>
        <fullName evidence="1">Uncharacterized protein</fullName>
    </submittedName>
</protein>
<gene>
    <name evidence="1" type="ORF">BN2476_390001</name>
</gene>
<evidence type="ECO:0000313" key="2">
    <source>
        <dbReference type="Proteomes" id="UP000195569"/>
    </source>
</evidence>
<evidence type="ECO:0000313" key="1">
    <source>
        <dbReference type="EMBL" id="SIT44284.1"/>
    </source>
</evidence>
<name>A0A1N7SA73_9BURK</name>
<keyword evidence="2" id="KW-1185">Reference proteome</keyword>
<dbReference type="AlphaFoldDB" id="A0A1N7SA73"/>
<proteinExistence type="predicted"/>
<dbReference type="Proteomes" id="UP000195569">
    <property type="component" value="Unassembled WGS sequence"/>
</dbReference>